<keyword evidence="2" id="KW-1185">Reference proteome</keyword>
<accession>G2G3J6</accession>
<dbReference type="EMBL" id="AGBF01000001">
    <property type="protein sequence ID" value="EGX61742.1"/>
    <property type="molecule type" value="Genomic_DNA"/>
</dbReference>
<evidence type="ECO:0000313" key="1">
    <source>
        <dbReference type="EMBL" id="EGX61742.1"/>
    </source>
</evidence>
<sequence>MPVARYALQYAAQLADLLGPQWRAASADSSTFAVLEGPGVEFDVRTTAPVRAHTPVTVSTRPRGDLVWGRRSDYRGEASGVIGAPGPVADEIRSHIMPAWQELVTELEARTARTQAAIRHFAPLAAEITGATVSYGSRPGVADIRWEGGRAVLWASDEGLISSPSIEITRARGADTVFAVLHSAAGTARRFSIGDIGEAAALLLGDGWSATSSPWGVAAHIAHRDTPGAGYTLAVAEGHLYVSADLVDESRTYLNDVSDADELEVLGACVCAVVRRFHNDS</sequence>
<dbReference type="RefSeq" id="WP_007490403.1">
    <property type="nucleotide sequence ID" value="NZ_AGBF01000001.1"/>
</dbReference>
<reference evidence="1 2" key="1">
    <citation type="submission" date="2011-08" db="EMBL/GenBank/DDBJ databases">
        <authorList>
            <person name="Lin Y."/>
            <person name="Hao X."/>
            <person name="Johnstone L."/>
            <person name="Miller S.J."/>
            <person name="Wei G."/>
            <person name="Rensing C."/>
        </authorList>
    </citation>
    <scope>NUCLEOTIDE SEQUENCE [LARGE SCALE GENOMIC DNA]</scope>
    <source>
        <strain evidence="1 2">K42</strain>
    </source>
</reference>
<dbReference type="PATRIC" id="fig|700597.3.peg.42"/>
<gene>
    <name evidence="1" type="ORF">SZN_00235</name>
</gene>
<protein>
    <submittedName>
        <fullName evidence="1">Uncharacterized protein</fullName>
    </submittedName>
</protein>
<dbReference type="AlphaFoldDB" id="G2G3J6"/>
<comment type="caution">
    <text evidence="1">The sequence shown here is derived from an EMBL/GenBank/DDBJ whole genome shotgun (WGS) entry which is preliminary data.</text>
</comment>
<organism evidence="1 2">
    <name type="scientific">Streptomyces zinciresistens K42</name>
    <dbReference type="NCBI Taxonomy" id="700597"/>
    <lineage>
        <taxon>Bacteria</taxon>
        <taxon>Bacillati</taxon>
        <taxon>Actinomycetota</taxon>
        <taxon>Actinomycetes</taxon>
        <taxon>Kitasatosporales</taxon>
        <taxon>Streptomycetaceae</taxon>
        <taxon>Streptomyces</taxon>
    </lineage>
</organism>
<dbReference type="Proteomes" id="UP000004217">
    <property type="component" value="Unassembled WGS sequence"/>
</dbReference>
<dbReference type="OrthoDB" id="4209458at2"/>
<proteinExistence type="predicted"/>
<evidence type="ECO:0000313" key="2">
    <source>
        <dbReference type="Proteomes" id="UP000004217"/>
    </source>
</evidence>
<name>G2G3J6_9ACTN</name>